<keyword evidence="4 7" id="KW-0812">Transmembrane</keyword>
<dbReference type="OrthoDB" id="9805703at2"/>
<name>A0A4Y8UI71_9GAMM</name>
<evidence type="ECO:0000256" key="5">
    <source>
        <dbReference type="ARBA" id="ARBA00022989"/>
    </source>
</evidence>
<accession>A0A4Y8UI71</accession>
<keyword evidence="6 7" id="KW-0472">Membrane</keyword>
<feature type="transmembrane region" description="Helical" evidence="7">
    <location>
        <begin position="311"/>
        <end position="333"/>
    </location>
</feature>
<dbReference type="GO" id="GO:0005886">
    <property type="term" value="C:plasma membrane"/>
    <property type="evidence" value="ECO:0007669"/>
    <property type="project" value="UniProtKB-SubCell"/>
</dbReference>
<evidence type="ECO:0000256" key="1">
    <source>
        <dbReference type="ARBA" id="ARBA00004651"/>
    </source>
</evidence>
<gene>
    <name evidence="8" type="ORF">E3W66_08490</name>
</gene>
<keyword evidence="3" id="KW-1003">Cell membrane</keyword>
<evidence type="ECO:0000313" key="9">
    <source>
        <dbReference type="Proteomes" id="UP000298133"/>
    </source>
</evidence>
<feature type="transmembrane region" description="Helical" evidence="7">
    <location>
        <begin position="12"/>
        <end position="30"/>
    </location>
</feature>
<feature type="transmembrane region" description="Helical" evidence="7">
    <location>
        <begin position="220"/>
        <end position="237"/>
    </location>
</feature>
<protein>
    <submittedName>
        <fullName evidence="8">Putative sulfate exporter family transporter</fullName>
    </submittedName>
</protein>
<evidence type="ECO:0000256" key="3">
    <source>
        <dbReference type="ARBA" id="ARBA00022475"/>
    </source>
</evidence>
<keyword evidence="5 7" id="KW-1133">Transmembrane helix</keyword>
<dbReference type="PANTHER" id="PTHR30106">
    <property type="entry name" value="INNER MEMBRANE PROTEIN YEIH-RELATED"/>
    <property type="match status" value="1"/>
</dbReference>
<feature type="transmembrane region" description="Helical" evidence="7">
    <location>
        <begin position="155"/>
        <end position="179"/>
    </location>
</feature>
<dbReference type="PANTHER" id="PTHR30106:SF2">
    <property type="entry name" value="UPF0324 INNER MEMBRANE PROTEIN YEIH"/>
    <property type="match status" value="1"/>
</dbReference>
<evidence type="ECO:0000256" key="2">
    <source>
        <dbReference type="ARBA" id="ARBA00007977"/>
    </source>
</evidence>
<proteinExistence type="inferred from homology"/>
<reference evidence="8 9" key="1">
    <citation type="submission" date="2019-03" db="EMBL/GenBank/DDBJ databases">
        <title>Draft genome of Gammaproteobacteria bacterium LSUCC0057, a member of the SAR92 clade.</title>
        <authorList>
            <person name="Lanclos V.C."/>
            <person name="Doiron C."/>
            <person name="Henson M.W."/>
            <person name="Thrash J.C."/>
        </authorList>
    </citation>
    <scope>NUCLEOTIDE SEQUENCE [LARGE SCALE GENOMIC DNA]</scope>
    <source>
        <strain evidence="8 9">LSUCC0057</strain>
    </source>
</reference>
<feature type="transmembrane region" description="Helical" evidence="7">
    <location>
        <begin position="123"/>
        <end position="143"/>
    </location>
</feature>
<dbReference type="Proteomes" id="UP000298133">
    <property type="component" value="Unassembled WGS sequence"/>
</dbReference>
<evidence type="ECO:0000256" key="4">
    <source>
        <dbReference type="ARBA" id="ARBA00022692"/>
    </source>
</evidence>
<feature type="transmembrane region" description="Helical" evidence="7">
    <location>
        <begin position="257"/>
        <end position="274"/>
    </location>
</feature>
<dbReference type="Pfam" id="PF03601">
    <property type="entry name" value="Cons_hypoth698"/>
    <property type="match status" value="1"/>
</dbReference>
<feature type="transmembrane region" description="Helical" evidence="7">
    <location>
        <begin position="60"/>
        <end position="83"/>
    </location>
</feature>
<evidence type="ECO:0000313" key="8">
    <source>
        <dbReference type="EMBL" id="TFH67514.1"/>
    </source>
</evidence>
<feature type="transmembrane region" description="Helical" evidence="7">
    <location>
        <begin position="280"/>
        <end position="299"/>
    </location>
</feature>
<comment type="subcellular location">
    <subcellularLocation>
        <location evidence="1">Cell membrane</location>
        <topology evidence="1">Multi-pass membrane protein</topology>
    </subcellularLocation>
</comment>
<dbReference type="AlphaFoldDB" id="A0A4Y8UI71"/>
<comment type="similarity">
    <text evidence="2">Belongs to the UPF0324 family.</text>
</comment>
<dbReference type="InterPro" id="IPR018383">
    <property type="entry name" value="UPF0324_pro"/>
</dbReference>
<evidence type="ECO:0000256" key="6">
    <source>
        <dbReference type="ARBA" id="ARBA00023136"/>
    </source>
</evidence>
<sequence length="334" mass="34905">MTVTALVGRLPALQRGLVAAALVAMAALFLSVTYQAPVMLFALLLGMSANFLYQQEGCQAGIDFCASSLLRLGVALLGVSIFVEDVQSIGWASLLIVLAALFATILFGGILARWLGLDSRLGFLSGGAVAICGISAALTLSSVMRQDRELEKFTTLVVCLVATFGAVAMVSYPALVAWLELSVAGAGVFLGGAIHDVSHVVGAGFAVSEPVGVAAMTVKMVRVAMLVPVAWLFLWLFNRAASRSEGQPSAPAARVPLFLLAFVALAVINNLTGIPAPLSGAMATISHYCFILAIVALGIKTSFRSLLEIGWRPIVLVLAESLFIGGLVLTWVLI</sequence>
<organism evidence="8 9">
    <name type="scientific">Gammaproteobacteria bacterium LSUCC0057</name>
    <dbReference type="NCBI Taxonomy" id="2559237"/>
    <lineage>
        <taxon>Bacteria</taxon>
        <taxon>Pseudomonadati</taxon>
        <taxon>Pseudomonadota</taxon>
        <taxon>Gammaproteobacteria</taxon>
        <taxon>Cellvibrionales</taxon>
        <taxon>Porticoccaceae</taxon>
        <taxon>SAR92 clade</taxon>
    </lineage>
</organism>
<feature type="transmembrane region" description="Helical" evidence="7">
    <location>
        <begin position="89"/>
        <end position="111"/>
    </location>
</feature>
<evidence type="ECO:0000256" key="7">
    <source>
        <dbReference type="SAM" id="Phobius"/>
    </source>
</evidence>
<comment type="caution">
    <text evidence="8">The sequence shown here is derived from an EMBL/GenBank/DDBJ whole genome shotgun (WGS) entry which is preliminary data.</text>
</comment>
<dbReference type="EMBL" id="SPIA01000003">
    <property type="protein sequence ID" value="TFH67514.1"/>
    <property type="molecule type" value="Genomic_DNA"/>
</dbReference>
<keyword evidence="9" id="KW-1185">Reference proteome</keyword>